<sequence>MFRLLDGLEEEGGTPRKIIDSSDLEGELVKSGAKENAICIVIIENGNDSVGATGNSGRETVGSVSGKDSVSMIGNSKVKLSKEIKALGPINSSLRINRNEGGGRRRIGVLPLW</sequence>
<gene>
    <name evidence="1" type="ORF">MA16_Dca014484</name>
</gene>
<reference evidence="1 2" key="2">
    <citation type="journal article" date="2017" name="Nature">
        <title>The Apostasia genome and the evolution of orchids.</title>
        <authorList>
            <person name="Zhang G.Q."/>
            <person name="Liu K.W."/>
            <person name="Li Z."/>
            <person name="Lohaus R."/>
            <person name="Hsiao Y.Y."/>
            <person name="Niu S.C."/>
            <person name="Wang J.Y."/>
            <person name="Lin Y.C."/>
            <person name="Xu Q."/>
            <person name="Chen L.J."/>
            <person name="Yoshida K."/>
            <person name="Fujiwara S."/>
            <person name="Wang Z.W."/>
            <person name="Zhang Y.Q."/>
            <person name="Mitsuda N."/>
            <person name="Wang M."/>
            <person name="Liu G.H."/>
            <person name="Pecoraro L."/>
            <person name="Huang H.X."/>
            <person name="Xiao X.J."/>
            <person name="Lin M."/>
            <person name="Wu X.Y."/>
            <person name="Wu W.L."/>
            <person name="Chen Y.Y."/>
            <person name="Chang S.B."/>
            <person name="Sakamoto S."/>
            <person name="Ohme-Takagi M."/>
            <person name="Yagi M."/>
            <person name="Zeng S.J."/>
            <person name="Shen C.Y."/>
            <person name="Yeh C.M."/>
            <person name="Luo Y.B."/>
            <person name="Tsai W.C."/>
            <person name="Van de Peer Y."/>
            <person name="Liu Z.J."/>
        </authorList>
    </citation>
    <scope>NUCLEOTIDE SEQUENCE [LARGE SCALE GENOMIC DNA]</scope>
    <source>
        <tissue evidence="1">The whole plant</tissue>
    </source>
</reference>
<dbReference type="AlphaFoldDB" id="A0A2I0W324"/>
<organism evidence="1 2">
    <name type="scientific">Dendrobium catenatum</name>
    <dbReference type="NCBI Taxonomy" id="906689"/>
    <lineage>
        <taxon>Eukaryota</taxon>
        <taxon>Viridiplantae</taxon>
        <taxon>Streptophyta</taxon>
        <taxon>Embryophyta</taxon>
        <taxon>Tracheophyta</taxon>
        <taxon>Spermatophyta</taxon>
        <taxon>Magnoliopsida</taxon>
        <taxon>Liliopsida</taxon>
        <taxon>Asparagales</taxon>
        <taxon>Orchidaceae</taxon>
        <taxon>Epidendroideae</taxon>
        <taxon>Malaxideae</taxon>
        <taxon>Dendrobiinae</taxon>
        <taxon>Dendrobium</taxon>
    </lineage>
</organism>
<evidence type="ECO:0000313" key="1">
    <source>
        <dbReference type="EMBL" id="PKU70038.1"/>
    </source>
</evidence>
<protein>
    <submittedName>
        <fullName evidence="1">Uncharacterized protein</fullName>
    </submittedName>
</protein>
<name>A0A2I0W324_9ASPA</name>
<dbReference type="EMBL" id="KZ502957">
    <property type="protein sequence ID" value="PKU70038.1"/>
    <property type="molecule type" value="Genomic_DNA"/>
</dbReference>
<keyword evidence="2" id="KW-1185">Reference proteome</keyword>
<evidence type="ECO:0000313" key="2">
    <source>
        <dbReference type="Proteomes" id="UP000233837"/>
    </source>
</evidence>
<accession>A0A2I0W324</accession>
<dbReference type="Proteomes" id="UP000233837">
    <property type="component" value="Unassembled WGS sequence"/>
</dbReference>
<proteinExistence type="predicted"/>
<reference evidence="1 2" key="1">
    <citation type="journal article" date="2016" name="Sci. Rep.">
        <title>The Dendrobium catenatum Lindl. genome sequence provides insights into polysaccharide synthase, floral development and adaptive evolution.</title>
        <authorList>
            <person name="Zhang G.Q."/>
            <person name="Xu Q."/>
            <person name="Bian C."/>
            <person name="Tsai W.C."/>
            <person name="Yeh C.M."/>
            <person name="Liu K.W."/>
            <person name="Yoshida K."/>
            <person name="Zhang L.S."/>
            <person name="Chang S.B."/>
            <person name="Chen F."/>
            <person name="Shi Y."/>
            <person name="Su Y.Y."/>
            <person name="Zhang Y.Q."/>
            <person name="Chen L.J."/>
            <person name="Yin Y."/>
            <person name="Lin M."/>
            <person name="Huang H."/>
            <person name="Deng H."/>
            <person name="Wang Z.W."/>
            <person name="Zhu S.L."/>
            <person name="Zhao X."/>
            <person name="Deng C."/>
            <person name="Niu S.C."/>
            <person name="Huang J."/>
            <person name="Wang M."/>
            <person name="Liu G.H."/>
            <person name="Yang H.J."/>
            <person name="Xiao X.J."/>
            <person name="Hsiao Y.Y."/>
            <person name="Wu W.L."/>
            <person name="Chen Y.Y."/>
            <person name="Mitsuda N."/>
            <person name="Ohme-Takagi M."/>
            <person name="Luo Y.B."/>
            <person name="Van de Peer Y."/>
            <person name="Liu Z.J."/>
        </authorList>
    </citation>
    <scope>NUCLEOTIDE SEQUENCE [LARGE SCALE GENOMIC DNA]</scope>
    <source>
        <tissue evidence="1">The whole plant</tissue>
    </source>
</reference>